<dbReference type="Proteomes" id="UP000000323">
    <property type="component" value="Chromosome 1"/>
</dbReference>
<evidence type="ECO:0000313" key="2">
    <source>
        <dbReference type="EMBL" id="ACZ42008.1"/>
    </source>
</evidence>
<dbReference type="PROSITE" id="PS51820">
    <property type="entry name" value="PA14"/>
    <property type="match status" value="1"/>
</dbReference>
<organism evidence="2 3">
    <name type="scientific">Thermobaculum terrenum (strain ATCC BAA-798 / CCMEE 7001 / YNP1)</name>
    <dbReference type="NCBI Taxonomy" id="525904"/>
    <lineage>
        <taxon>Bacteria</taxon>
        <taxon>Bacillati</taxon>
        <taxon>Chloroflexota</taxon>
        <taxon>Chloroflexia</taxon>
        <taxon>Candidatus Thermobaculales</taxon>
        <taxon>Candidatus Thermobaculaceae</taxon>
        <taxon>Thermobaculum</taxon>
    </lineage>
</organism>
<dbReference type="SUPFAM" id="SSF51445">
    <property type="entry name" value="(Trans)glycosidases"/>
    <property type="match status" value="1"/>
</dbReference>
<dbReference type="InterPro" id="IPR011658">
    <property type="entry name" value="PA14_dom"/>
</dbReference>
<dbReference type="OrthoDB" id="3799094at2"/>
<dbReference type="RefSeq" id="WP_012875043.1">
    <property type="nucleotide sequence ID" value="NC_013525.1"/>
</dbReference>
<name>D1CB43_THET1</name>
<keyword evidence="3" id="KW-1185">Reference proteome</keyword>
<dbReference type="Gene3D" id="3.90.182.10">
    <property type="entry name" value="Toxin - Anthrax Protective Antigen,domain 1"/>
    <property type="match status" value="1"/>
</dbReference>
<dbReference type="EMBL" id="CP001825">
    <property type="protein sequence ID" value="ACZ42008.1"/>
    <property type="molecule type" value="Genomic_DNA"/>
</dbReference>
<dbReference type="AlphaFoldDB" id="D1CB43"/>
<evidence type="ECO:0000313" key="3">
    <source>
        <dbReference type="Proteomes" id="UP000000323"/>
    </source>
</evidence>
<dbReference type="KEGG" id="ttr:Tter_1092"/>
<protein>
    <submittedName>
        <fullName evidence="2">PA14 domain protein</fullName>
    </submittedName>
</protein>
<evidence type="ECO:0000259" key="1">
    <source>
        <dbReference type="PROSITE" id="PS51820"/>
    </source>
</evidence>
<feature type="domain" description="PA14" evidence="1">
    <location>
        <begin position="32"/>
        <end position="169"/>
    </location>
</feature>
<dbReference type="Pfam" id="PF07691">
    <property type="entry name" value="PA14"/>
    <property type="match status" value="1"/>
</dbReference>
<dbReference type="SUPFAM" id="SSF56988">
    <property type="entry name" value="Anthrax protective antigen"/>
    <property type="match status" value="1"/>
</dbReference>
<dbReference type="STRING" id="525904.Tter_1092"/>
<dbReference type="InterPro" id="IPR037524">
    <property type="entry name" value="PA14/GLEYA"/>
</dbReference>
<proteinExistence type="predicted"/>
<sequence length="613" mass="69188">MLFRTKLIHVILATLFAFMLLPKQNNVVRANAAEHGLNAQYFADKDLTDLKVTRIDPNIDFDWSSGPPDPSIPPYDFSARWYGKIEPKYSEMYTFYTTTDDGVRLWVNGQLLIDKWVDQAPTEWSASIQLQAGQKYDLIMEYYQAGGGAMAKLEWSSPSQPREVIPSDSLYPEEVTFPPIINRLGYDDPTGLYIVRPGNPAKPKIALGVINKSSNPITLTLNWKLLARGTDLVSQGSYEIDLKGNEQKLVKVPLGKIKQPNYYRVQVEVLNEEGTLLAQKDMGLGIIWPPHDGLRYYSHFGLGFRSEGDMNIQMQIGEKIGVKWTRGINSVDPPILNPEPGVYWGDREISRAREEVLSWMSHGIYPLGYINYNMPWNVRPGPNGEPLPRHANCPKDMEAHANMVYHAIAPLHDLVKDWELWNEPWVHGWTWTTCDAQDYRIMTKLIWDKVKKDFPDVNLIGGGSTTYNKDVVYCKGCLNNRYYGGYIDGSVNHAYGIPDAAQLAAIKTQAAMDKLWSRTHGRAGLWQTELGTSESYFPDLPEQERPYEVARTIAPTYLLHILGAGNMPIRIFWFALSYGSGYSGGEYNIYDTETNTPQACSSSLLSHDSLPGG</sequence>
<dbReference type="HOGENOM" id="CLU_445437_0_0_0"/>
<accession>D1CB43</accession>
<gene>
    <name evidence="2" type="ordered locus">Tter_1092</name>
</gene>
<reference evidence="3" key="1">
    <citation type="journal article" date="2010" name="Stand. Genomic Sci.">
        <title>Complete genome sequence of 'Thermobaculum terrenum' type strain (YNP1).</title>
        <authorList>
            <person name="Kiss H."/>
            <person name="Cleland D."/>
            <person name="Lapidus A."/>
            <person name="Lucas S."/>
            <person name="Glavina Del Rio T."/>
            <person name="Nolan M."/>
            <person name="Tice H."/>
            <person name="Han C."/>
            <person name="Goodwin L."/>
            <person name="Pitluck S."/>
            <person name="Liolios K."/>
            <person name="Ivanova N."/>
            <person name="Mavromatis K."/>
            <person name="Ovchinnikova G."/>
            <person name="Pati A."/>
            <person name="Chen A."/>
            <person name="Palaniappan K."/>
            <person name="Land M."/>
            <person name="Hauser L."/>
            <person name="Chang Y."/>
            <person name="Jeffries C."/>
            <person name="Lu M."/>
            <person name="Brettin T."/>
            <person name="Detter J."/>
            <person name="Goker M."/>
            <person name="Tindall B."/>
            <person name="Beck B."/>
            <person name="McDermott T."/>
            <person name="Woyke T."/>
            <person name="Bristow J."/>
            <person name="Eisen J."/>
            <person name="Markowitz V."/>
            <person name="Hugenholtz P."/>
            <person name="Kyrpides N."/>
            <person name="Klenk H."/>
            <person name="Cheng J."/>
        </authorList>
    </citation>
    <scope>NUCLEOTIDE SEQUENCE [LARGE SCALE GENOMIC DNA]</scope>
    <source>
        <strain evidence="3">ATCC BAA-798 / YNP1</strain>
    </source>
</reference>
<dbReference type="Gene3D" id="3.20.20.80">
    <property type="entry name" value="Glycosidases"/>
    <property type="match status" value="1"/>
</dbReference>
<dbReference type="eggNOG" id="COG2133">
    <property type="taxonomic scope" value="Bacteria"/>
</dbReference>
<dbReference type="SMART" id="SM00758">
    <property type="entry name" value="PA14"/>
    <property type="match status" value="1"/>
</dbReference>
<dbReference type="InterPro" id="IPR017853">
    <property type="entry name" value="GH"/>
</dbReference>